<evidence type="ECO:0000256" key="2">
    <source>
        <dbReference type="ARBA" id="ARBA00022475"/>
    </source>
</evidence>
<evidence type="ECO:0000256" key="3">
    <source>
        <dbReference type="ARBA" id="ARBA00022692"/>
    </source>
</evidence>
<sequence>MTDRSGAVAEESTARPLDLRLVPAALGVWGATLLGLYCGWGTAVALSCCGVATAGAGLVLVRRRWAAGMVMCSVLVATVSFGVAVRLWPVENHPLREPTSRGESLRVRVELTERPTPTNGAGAHGALGERAVLRARLTAVRQNRRWHPTSGAVLLLVPAESWSGLLRGQRVTTTGAALPPSGAGLLVVVLAVHQPPEDVTRPPPAQRFAERLRDGLRTASESVLSPRAEGLLPGLVVGDTSGLLDTVRRDFGKAGLTHLTAVSGANLAIVCGAVLLLFRAVRAPPVLAACAAGVALAGFVVLAGGEPSVLRAAVMGALGLLALVLGRNKTTLPALAGCVILLVSWRPELAVSAGFALSVAATAALVLLAPPWSEWLRRRGIPFRLAQALVAPAAAQLATAPLVVALSGEFSLVGILANLLVEPVIAPATVLGFAATLLTPWAAPLGELLVLGAAPELEWVLFVARCAVRVPLATLPLPSGMVGASLGVMLVLTVLLLLWFRGGRVLLGGSLLAVLLLVATIGVRPGGWPVAEWSVVACDVGQGDSLVLATGTSGSAVVVDTGPSAALVDGCLDRLGIRRVPLLVLTHPHADHFAGLAGVLVGREVNTVATGVTTPSRWADTGIERRTREGGARLVRLSAGQRMRWPELAIEVLAPPEGSGSEPPAERVNDASVVLRARTPVGRVLLTGDIELSGQRRLLSSGARLDAEVLKVPHHGSRYTSVEFLRAVSPRLALISVGHDNDHGHPSTEIIETLRGLGASVRRTDRRGDIAVLEGRTGMRTASTGDPFRPGD</sequence>
<keyword evidence="3 6" id="KW-0812">Transmembrane</keyword>
<feature type="transmembrane region" description="Helical" evidence="6">
    <location>
        <begin position="68"/>
        <end position="88"/>
    </location>
</feature>
<keyword evidence="2" id="KW-1003">Cell membrane</keyword>
<dbReference type="STRING" id="405564.SAMN04487905_106136"/>
<dbReference type="PANTHER" id="PTHR30619">
    <property type="entry name" value="DNA INTERNALIZATION/COMPETENCE PROTEIN COMEC/REC2"/>
    <property type="match status" value="1"/>
</dbReference>
<feature type="transmembrane region" description="Helical" evidence="6">
    <location>
        <begin position="480"/>
        <end position="499"/>
    </location>
</feature>
<feature type="transmembrane region" description="Helical" evidence="6">
    <location>
        <begin position="256"/>
        <end position="278"/>
    </location>
</feature>
<keyword evidence="9" id="KW-1185">Reference proteome</keyword>
<feature type="transmembrane region" description="Helical" evidence="6">
    <location>
        <begin position="419"/>
        <end position="442"/>
    </location>
</feature>
<evidence type="ECO:0000259" key="7">
    <source>
        <dbReference type="SMART" id="SM00849"/>
    </source>
</evidence>
<feature type="transmembrane region" description="Helical" evidence="6">
    <location>
        <begin position="505"/>
        <end position="523"/>
    </location>
</feature>
<dbReference type="InterPro" id="IPR035681">
    <property type="entry name" value="ComA-like_MBL"/>
</dbReference>
<keyword evidence="4 6" id="KW-1133">Transmembrane helix</keyword>
<dbReference type="InterPro" id="IPR004477">
    <property type="entry name" value="ComEC_N"/>
</dbReference>
<feature type="transmembrane region" description="Helical" evidence="6">
    <location>
        <begin position="389"/>
        <end position="407"/>
    </location>
</feature>
<dbReference type="SMART" id="SM00849">
    <property type="entry name" value="Lactamase_B"/>
    <property type="match status" value="1"/>
</dbReference>
<proteinExistence type="predicted"/>
<feature type="transmembrane region" description="Helical" evidence="6">
    <location>
        <begin position="349"/>
        <end position="369"/>
    </location>
</feature>
<protein>
    <submittedName>
        <fullName evidence="8">Competence protein ComEC</fullName>
    </submittedName>
</protein>
<organism evidence="8 9">
    <name type="scientific">Actinopolyspora xinjiangensis</name>
    <dbReference type="NCBI Taxonomy" id="405564"/>
    <lineage>
        <taxon>Bacteria</taxon>
        <taxon>Bacillati</taxon>
        <taxon>Actinomycetota</taxon>
        <taxon>Actinomycetes</taxon>
        <taxon>Actinopolysporales</taxon>
        <taxon>Actinopolysporaceae</taxon>
        <taxon>Actinopolyspora</taxon>
    </lineage>
</organism>
<dbReference type="InterPro" id="IPR036866">
    <property type="entry name" value="RibonucZ/Hydroxyglut_hydro"/>
</dbReference>
<evidence type="ECO:0000313" key="9">
    <source>
        <dbReference type="Proteomes" id="UP000199497"/>
    </source>
</evidence>
<evidence type="ECO:0000256" key="6">
    <source>
        <dbReference type="SAM" id="Phobius"/>
    </source>
</evidence>
<name>A0A1H0U9Q0_9ACTN</name>
<evidence type="ECO:0000313" key="8">
    <source>
        <dbReference type="EMBL" id="SDP62725.1"/>
    </source>
</evidence>
<evidence type="ECO:0000256" key="1">
    <source>
        <dbReference type="ARBA" id="ARBA00004651"/>
    </source>
</evidence>
<evidence type="ECO:0000256" key="5">
    <source>
        <dbReference type="ARBA" id="ARBA00023136"/>
    </source>
</evidence>
<keyword evidence="5 6" id="KW-0472">Membrane</keyword>
<dbReference type="Pfam" id="PF00753">
    <property type="entry name" value="Lactamase_B"/>
    <property type="match status" value="1"/>
</dbReference>
<feature type="transmembrane region" description="Helical" evidence="6">
    <location>
        <begin position="43"/>
        <end position="61"/>
    </location>
</feature>
<dbReference type="CDD" id="cd07731">
    <property type="entry name" value="ComA-like_MBL-fold"/>
    <property type="match status" value="1"/>
</dbReference>
<dbReference type="AlphaFoldDB" id="A0A1H0U9Q0"/>
<accession>A0A1H0U9Q0</accession>
<comment type="subcellular location">
    <subcellularLocation>
        <location evidence="1">Cell membrane</location>
        <topology evidence="1">Multi-pass membrane protein</topology>
    </subcellularLocation>
</comment>
<dbReference type="SUPFAM" id="SSF56281">
    <property type="entry name" value="Metallo-hydrolase/oxidoreductase"/>
    <property type="match status" value="1"/>
</dbReference>
<reference evidence="9" key="1">
    <citation type="submission" date="2016-10" db="EMBL/GenBank/DDBJ databases">
        <authorList>
            <person name="Varghese N."/>
            <person name="Submissions S."/>
        </authorList>
    </citation>
    <scope>NUCLEOTIDE SEQUENCE [LARGE SCALE GENOMIC DNA]</scope>
    <source>
        <strain evidence="9">DSM 46732</strain>
    </source>
</reference>
<dbReference type="Proteomes" id="UP000199497">
    <property type="component" value="Unassembled WGS sequence"/>
</dbReference>
<dbReference type="InterPro" id="IPR052159">
    <property type="entry name" value="Competence_DNA_uptake"/>
</dbReference>
<dbReference type="NCBIfam" id="TIGR00360">
    <property type="entry name" value="ComEC_N-term"/>
    <property type="match status" value="1"/>
</dbReference>
<gene>
    <name evidence="8" type="ORF">SAMN04487905_106136</name>
</gene>
<feature type="transmembrane region" description="Helical" evidence="6">
    <location>
        <begin position="285"/>
        <end position="303"/>
    </location>
</feature>
<dbReference type="GO" id="GO:0005886">
    <property type="term" value="C:plasma membrane"/>
    <property type="evidence" value="ECO:0007669"/>
    <property type="project" value="UniProtKB-SubCell"/>
</dbReference>
<dbReference type="EMBL" id="FNJR01000006">
    <property type="protein sequence ID" value="SDP62725.1"/>
    <property type="molecule type" value="Genomic_DNA"/>
</dbReference>
<dbReference type="Pfam" id="PF03772">
    <property type="entry name" value="Competence"/>
    <property type="match status" value="1"/>
</dbReference>
<dbReference type="RefSeq" id="WP_092601316.1">
    <property type="nucleotide sequence ID" value="NZ_FNJR01000006.1"/>
</dbReference>
<dbReference type="OrthoDB" id="7177610at2"/>
<dbReference type="Gene3D" id="3.60.15.10">
    <property type="entry name" value="Ribonuclease Z/Hydroxyacylglutathione hydrolase-like"/>
    <property type="match status" value="1"/>
</dbReference>
<dbReference type="PANTHER" id="PTHR30619:SF1">
    <property type="entry name" value="RECOMBINATION PROTEIN 2"/>
    <property type="match status" value="1"/>
</dbReference>
<dbReference type="InterPro" id="IPR001279">
    <property type="entry name" value="Metallo-B-lactamas"/>
</dbReference>
<feature type="domain" description="Metallo-beta-lactamase" evidence="7">
    <location>
        <begin position="553"/>
        <end position="739"/>
    </location>
</feature>
<evidence type="ECO:0000256" key="4">
    <source>
        <dbReference type="ARBA" id="ARBA00022989"/>
    </source>
</evidence>